<keyword evidence="1" id="KW-0812">Transmembrane</keyword>
<gene>
    <name evidence="2" type="ORF">PITG_15313</name>
</gene>
<reference evidence="3" key="1">
    <citation type="journal article" date="2009" name="Nature">
        <title>Genome sequence and analysis of the Irish potato famine pathogen Phytophthora infestans.</title>
        <authorList>
            <consortium name="The Broad Institute Genome Sequencing Platform"/>
            <person name="Haas B.J."/>
            <person name="Kamoun S."/>
            <person name="Zody M.C."/>
            <person name="Jiang R.H."/>
            <person name="Handsaker R.E."/>
            <person name="Cano L.M."/>
            <person name="Grabherr M."/>
            <person name="Kodira C.D."/>
            <person name="Raffaele S."/>
            <person name="Torto-Alalibo T."/>
            <person name="Bozkurt T.O."/>
            <person name="Ah-Fong A.M."/>
            <person name="Alvarado L."/>
            <person name="Anderson V.L."/>
            <person name="Armstrong M.R."/>
            <person name="Avrova A."/>
            <person name="Baxter L."/>
            <person name="Beynon J."/>
            <person name="Boevink P.C."/>
            <person name="Bollmann S.R."/>
            <person name="Bos J.I."/>
            <person name="Bulone V."/>
            <person name="Cai G."/>
            <person name="Cakir C."/>
            <person name="Carrington J.C."/>
            <person name="Chawner M."/>
            <person name="Conti L."/>
            <person name="Costanzo S."/>
            <person name="Ewan R."/>
            <person name="Fahlgren N."/>
            <person name="Fischbach M.A."/>
            <person name="Fugelstad J."/>
            <person name="Gilroy E.M."/>
            <person name="Gnerre S."/>
            <person name="Green P.J."/>
            <person name="Grenville-Briggs L.J."/>
            <person name="Griffith J."/>
            <person name="Grunwald N.J."/>
            <person name="Horn K."/>
            <person name="Horner N.R."/>
            <person name="Hu C.H."/>
            <person name="Huitema E."/>
            <person name="Jeong D.H."/>
            <person name="Jones A.M."/>
            <person name="Jones J.D."/>
            <person name="Jones R.W."/>
            <person name="Karlsson E.K."/>
            <person name="Kunjeti S.G."/>
            <person name="Lamour K."/>
            <person name="Liu Z."/>
            <person name="Ma L."/>
            <person name="Maclean D."/>
            <person name="Chibucos M.C."/>
            <person name="McDonald H."/>
            <person name="McWalters J."/>
            <person name="Meijer H.J."/>
            <person name="Morgan W."/>
            <person name="Morris P.F."/>
            <person name="Munro C.A."/>
            <person name="O'Neill K."/>
            <person name="Ospina-Giraldo M."/>
            <person name="Pinzon A."/>
            <person name="Pritchard L."/>
            <person name="Ramsahoye B."/>
            <person name="Ren Q."/>
            <person name="Restrepo S."/>
            <person name="Roy S."/>
            <person name="Sadanandom A."/>
            <person name="Savidor A."/>
            <person name="Schornack S."/>
            <person name="Schwartz D.C."/>
            <person name="Schumann U.D."/>
            <person name="Schwessinger B."/>
            <person name="Seyer L."/>
            <person name="Sharpe T."/>
            <person name="Silvar C."/>
            <person name="Song J."/>
            <person name="Studholme D.J."/>
            <person name="Sykes S."/>
            <person name="Thines M."/>
            <person name="van de Vondervoort P.J."/>
            <person name="Phuntumart V."/>
            <person name="Wawra S."/>
            <person name="Weide R."/>
            <person name="Win J."/>
            <person name="Young C."/>
            <person name="Zhou S."/>
            <person name="Fry W."/>
            <person name="Meyers B.C."/>
            <person name="van West P."/>
            <person name="Ristaino J."/>
            <person name="Govers F."/>
            <person name="Birch P.R."/>
            <person name="Whisson S.C."/>
            <person name="Judelson H.S."/>
            <person name="Nusbaum C."/>
        </authorList>
    </citation>
    <scope>NUCLEOTIDE SEQUENCE [LARGE SCALE GENOMIC DNA]</scope>
    <source>
        <strain evidence="3">T30-4</strain>
    </source>
</reference>
<dbReference type="VEuPathDB" id="FungiDB:PITG_15313"/>
<dbReference type="Proteomes" id="UP000006643">
    <property type="component" value="Unassembled WGS sequence"/>
</dbReference>
<evidence type="ECO:0000313" key="2">
    <source>
        <dbReference type="EMBL" id="EEY62880.1"/>
    </source>
</evidence>
<feature type="transmembrane region" description="Helical" evidence="1">
    <location>
        <begin position="28"/>
        <end position="49"/>
    </location>
</feature>
<dbReference type="GeneID" id="9479283"/>
<dbReference type="OrthoDB" id="97427at2759"/>
<accession>D0NQE8</accession>
<organism evidence="2 3">
    <name type="scientific">Phytophthora infestans (strain T30-4)</name>
    <name type="common">Potato late blight agent</name>
    <dbReference type="NCBI Taxonomy" id="403677"/>
    <lineage>
        <taxon>Eukaryota</taxon>
        <taxon>Sar</taxon>
        <taxon>Stramenopiles</taxon>
        <taxon>Oomycota</taxon>
        <taxon>Peronosporomycetes</taxon>
        <taxon>Peronosporales</taxon>
        <taxon>Peronosporaceae</taxon>
        <taxon>Phytophthora</taxon>
    </lineage>
</organism>
<protein>
    <submittedName>
        <fullName evidence="2">Uncharacterized protein</fullName>
    </submittedName>
</protein>
<keyword evidence="1" id="KW-0472">Membrane</keyword>
<name>D0NQE8_PHYIT</name>
<evidence type="ECO:0000313" key="3">
    <source>
        <dbReference type="Proteomes" id="UP000006643"/>
    </source>
</evidence>
<proteinExistence type="predicted"/>
<dbReference type="KEGG" id="pif:PITG_15313"/>
<sequence>MDDMMPEAVVFSVDFFNAFYIATSMQNASSTATVVIIMVVDLFHTFYALKNLQRRASSIMKKLHEDDQKLLDVAYLLLRTQKLESINIAHIQIHSWVDFTFEFDWV</sequence>
<dbReference type="InParanoid" id="D0NQE8"/>
<evidence type="ECO:0000256" key="1">
    <source>
        <dbReference type="SAM" id="Phobius"/>
    </source>
</evidence>
<dbReference type="EMBL" id="DS028152">
    <property type="protein sequence ID" value="EEY62880.1"/>
    <property type="molecule type" value="Genomic_DNA"/>
</dbReference>
<keyword evidence="3" id="KW-1185">Reference proteome</keyword>
<dbReference type="RefSeq" id="XP_002898755.1">
    <property type="nucleotide sequence ID" value="XM_002898709.1"/>
</dbReference>
<dbReference type="AlphaFoldDB" id="D0NQE8"/>
<dbReference type="HOGENOM" id="CLU_2228449_0_0_1"/>
<keyword evidence="1" id="KW-1133">Transmembrane helix</keyword>